<dbReference type="Gene3D" id="3.40.50.2000">
    <property type="entry name" value="Glycogen Phosphorylase B"/>
    <property type="match status" value="2"/>
</dbReference>
<dbReference type="STRING" id="1245469.S58_24930"/>
<dbReference type="HOGENOM" id="CLU_009583_8_1_5"/>
<dbReference type="EMBL" id="AP012603">
    <property type="protein sequence ID" value="BAM88499.1"/>
    <property type="molecule type" value="Genomic_DNA"/>
</dbReference>
<gene>
    <name evidence="3" type="ORF">S58_24930</name>
</gene>
<dbReference type="PATRIC" id="fig|1245469.3.peg.2554"/>
<evidence type="ECO:0000259" key="2">
    <source>
        <dbReference type="Pfam" id="PF13579"/>
    </source>
</evidence>
<dbReference type="GO" id="GO:0016757">
    <property type="term" value="F:glycosyltransferase activity"/>
    <property type="evidence" value="ECO:0007669"/>
    <property type="project" value="InterPro"/>
</dbReference>
<dbReference type="CDD" id="cd03808">
    <property type="entry name" value="GT4_CapM-like"/>
    <property type="match status" value="1"/>
</dbReference>
<organism evidence="3 4">
    <name type="scientific">Bradyrhizobium oligotrophicum S58</name>
    <dbReference type="NCBI Taxonomy" id="1245469"/>
    <lineage>
        <taxon>Bacteria</taxon>
        <taxon>Pseudomonadati</taxon>
        <taxon>Pseudomonadota</taxon>
        <taxon>Alphaproteobacteria</taxon>
        <taxon>Hyphomicrobiales</taxon>
        <taxon>Nitrobacteraceae</taxon>
        <taxon>Bradyrhizobium</taxon>
    </lineage>
</organism>
<keyword evidence="4" id="KW-1185">Reference proteome</keyword>
<dbReference type="PANTHER" id="PTHR12526">
    <property type="entry name" value="GLYCOSYLTRANSFERASE"/>
    <property type="match status" value="1"/>
</dbReference>
<feature type="domain" description="Glycosyl transferase family 1" evidence="1">
    <location>
        <begin position="203"/>
        <end position="369"/>
    </location>
</feature>
<evidence type="ECO:0000313" key="4">
    <source>
        <dbReference type="Proteomes" id="UP000011841"/>
    </source>
</evidence>
<protein>
    <submittedName>
        <fullName evidence="3">Group 1 glycosyl transferase</fullName>
    </submittedName>
</protein>
<evidence type="ECO:0000259" key="1">
    <source>
        <dbReference type="Pfam" id="PF00534"/>
    </source>
</evidence>
<dbReference type="InterPro" id="IPR001296">
    <property type="entry name" value="Glyco_trans_1"/>
</dbReference>
<reference evidence="3 4" key="1">
    <citation type="journal article" date="2013" name="Appl. Environ. Microbiol.">
        <title>Genome analysis suggests that the soil oligotrophic bacterium Agromonas oligotrophica (Bradyrhizobium oligotrophicum) is a nitrogen-fixing symbiont of Aeschynomene indica.</title>
        <authorList>
            <person name="Okubo T."/>
            <person name="Fukushima S."/>
            <person name="Itakura M."/>
            <person name="Oshima K."/>
            <person name="Longtonglang A."/>
            <person name="Teaumroong N."/>
            <person name="Mitsui H."/>
            <person name="Hattori M."/>
            <person name="Hattori R."/>
            <person name="Hattori T."/>
            <person name="Minamisawa K."/>
        </authorList>
    </citation>
    <scope>NUCLEOTIDE SEQUENCE [LARGE SCALE GENOMIC DNA]</scope>
    <source>
        <strain evidence="3 4">S58</strain>
    </source>
</reference>
<dbReference type="Proteomes" id="UP000011841">
    <property type="component" value="Chromosome"/>
</dbReference>
<dbReference type="KEGG" id="aol:S58_24930"/>
<dbReference type="Pfam" id="PF00534">
    <property type="entry name" value="Glycos_transf_1"/>
    <property type="match status" value="1"/>
</dbReference>
<dbReference type="SUPFAM" id="SSF53756">
    <property type="entry name" value="UDP-Glycosyltransferase/glycogen phosphorylase"/>
    <property type="match status" value="1"/>
</dbReference>
<dbReference type="eggNOG" id="COG0438">
    <property type="taxonomic scope" value="Bacteria"/>
</dbReference>
<name>M4Z5E4_9BRAD</name>
<dbReference type="InterPro" id="IPR028098">
    <property type="entry name" value="Glyco_trans_4-like_N"/>
</dbReference>
<dbReference type="PANTHER" id="PTHR12526:SF638">
    <property type="entry name" value="SPORE COAT PROTEIN SA"/>
    <property type="match status" value="1"/>
</dbReference>
<keyword evidence="3" id="KW-0808">Transferase</keyword>
<evidence type="ECO:0000313" key="3">
    <source>
        <dbReference type="EMBL" id="BAM88499.1"/>
    </source>
</evidence>
<sequence length="399" mass="42689">MAYTAPTPPETVSLMSLPRSASPRRLLYVANEDFAFLMHRLPMARAARDAGYEVHVATNVNAGAAAIAAERFVLHPIPFRRGGLSPSSALPTIRAIRAVEAAINPDVVHHSGLQSSVLGSLAALGRATPVVNAMTGLGYVFTSASWRSRLLKQGLLWLLPRLMNRAPSCVLVQNPDDRDALQAMGVRADKITLIPGSGVDTDRFQPLPEPNGPITFGFAGRLLTDKGVRALVAAHRLLRQRGRDDQLLIAGSPDPANPASVSALEVEAWRNEPGITLLGQIKDITELWRRCHIAVLPSHREGLPVSLLEAAACGRPLISTDAPGCREIAIHGQTGLSVPVEDPTALAQAMAQLATSPELRARYGQAARQLVEDKLSARIIGRSIVALYDRLTSTSSADS</sequence>
<feature type="domain" description="Glycosyltransferase subfamily 4-like N-terminal" evidence="2">
    <location>
        <begin position="43"/>
        <end position="195"/>
    </location>
</feature>
<proteinExistence type="predicted"/>
<dbReference type="AlphaFoldDB" id="M4Z5E4"/>
<dbReference type="Pfam" id="PF13579">
    <property type="entry name" value="Glyco_trans_4_4"/>
    <property type="match status" value="1"/>
</dbReference>
<accession>M4Z5E4</accession>